<protein>
    <recommendedName>
        <fullName evidence="14">Disulfide bond formation protein B</fullName>
    </recommendedName>
    <alternativeName>
        <fullName evidence="14">Disulfide oxidoreductase</fullName>
    </alternativeName>
</protein>
<dbReference type="Pfam" id="PF02600">
    <property type="entry name" value="DsbB"/>
    <property type="match status" value="1"/>
</dbReference>
<feature type="topological domain" description="Periplasmic" evidence="14">
    <location>
        <begin position="26"/>
        <end position="43"/>
    </location>
</feature>
<comment type="subcellular location">
    <subcellularLocation>
        <location evidence="1">Cell inner membrane</location>
        <topology evidence="1">Multi-pass membrane protein</topology>
    </subcellularLocation>
    <subcellularLocation>
        <location evidence="14">Cell membrane</location>
        <topology evidence="14">Multi-pass membrane protein</topology>
    </subcellularLocation>
</comment>
<dbReference type="GO" id="GO:0009055">
    <property type="term" value="F:electron transfer activity"/>
    <property type="evidence" value="ECO:0007669"/>
    <property type="project" value="UniProtKB-UniRule"/>
</dbReference>
<dbReference type="GO" id="GO:0005886">
    <property type="term" value="C:plasma membrane"/>
    <property type="evidence" value="ECO:0007669"/>
    <property type="project" value="UniProtKB-SubCell"/>
</dbReference>
<dbReference type="Proteomes" id="UP000094849">
    <property type="component" value="Unassembled WGS sequence"/>
</dbReference>
<organism evidence="16 17">
    <name type="scientific">Candidatus Thiodiazotropha endoloripes</name>
    <dbReference type="NCBI Taxonomy" id="1818881"/>
    <lineage>
        <taxon>Bacteria</taxon>
        <taxon>Pseudomonadati</taxon>
        <taxon>Pseudomonadota</taxon>
        <taxon>Gammaproteobacteria</taxon>
        <taxon>Chromatiales</taxon>
        <taxon>Sedimenticolaceae</taxon>
        <taxon>Candidatus Thiodiazotropha</taxon>
    </lineage>
</organism>
<evidence type="ECO:0000256" key="6">
    <source>
        <dbReference type="ARBA" id="ARBA00022692"/>
    </source>
</evidence>
<keyword evidence="17" id="KW-1185">Reference proteome</keyword>
<feature type="disulfide bond" description="Redox-active" evidence="14">
    <location>
        <begin position="100"/>
        <end position="126"/>
    </location>
</feature>
<gene>
    <name evidence="14" type="primary">dsbB</name>
    <name evidence="16" type="ORF">A3196_09130</name>
</gene>
<name>A0A1E2UQC0_9GAMM</name>
<feature type="disulfide bond" description="Redox-active" evidence="14">
    <location>
        <begin position="35"/>
        <end position="38"/>
    </location>
</feature>
<dbReference type="HAMAP" id="MF_00286">
    <property type="entry name" value="DsbB"/>
    <property type="match status" value="1"/>
</dbReference>
<dbReference type="EMBL" id="LVJZ01000003">
    <property type="protein sequence ID" value="ODB96909.1"/>
    <property type="molecule type" value="Genomic_DNA"/>
</dbReference>
<dbReference type="InterPro" id="IPR023380">
    <property type="entry name" value="DsbB-like_sf"/>
</dbReference>
<keyword evidence="7 14" id="KW-0249">Electron transport</keyword>
<dbReference type="InterPro" id="IPR050183">
    <property type="entry name" value="DsbB"/>
</dbReference>
<evidence type="ECO:0000256" key="7">
    <source>
        <dbReference type="ARBA" id="ARBA00022982"/>
    </source>
</evidence>
<comment type="caution">
    <text evidence="16">The sequence shown here is derived from an EMBL/GenBank/DDBJ whole genome shotgun (WGS) entry which is preliminary data.</text>
</comment>
<keyword evidence="12 14" id="KW-0143">Chaperone</keyword>
<dbReference type="GO" id="GO:0006457">
    <property type="term" value="P:protein folding"/>
    <property type="evidence" value="ECO:0007669"/>
    <property type="project" value="InterPro"/>
</dbReference>
<proteinExistence type="inferred from homology"/>
<feature type="transmembrane region" description="Helical" evidence="15">
    <location>
        <begin position="138"/>
        <end position="159"/>
    </location>
</feature>
<evidence type="ECO:0000256" key="1">
    <source>
        <dbReference type="ARBA" id="ARBA00004429"/>
    </source>
</evidence>
<evidence type="ECO:0000313" key="17">
    <source>
        <dbReference type="Proteomes" id="UP000094849"/>
    </source>
</evidence>
<evidence type="ECO:0000256" key="15">
    <source>
        <dbReference type="SAM" id="Phobius"/>
    </source>
</evidence>
<dbReference type="PANTHER" id="PTHR36570">
    <property type="entry name" value="DISULFIDE BOND FORMATION PROTEIN B"/>
    <property type="match status" value="1"/>
</dbReference>
<sequence length="168" mass="19146">MTHHRTLSWLFLAATTLTLELAALYFQHVMSLEPCVLCIYQRVAVGILFVAFLFGAFAPHLSIVRWLSYLIWSAGALWGLYLALKQSGLQLGIIPPSMSCDVNAKFPDWLKLDEWFPAIFQPSGFCDDIQWQFVGLSMAQWMIVIMAGYLLLLSLFIFLDIRAKINRP</sequence>
<keyword evidence="9 14" id="KW-0560">Oxidoreductase</keyword>
<accession>A0A1E2UQC0</accession>
<evidence type="ECO:0000256" key="5">
    <source>
        <dbReference type="ARBA" id="ARBA00022519"/>
    </source>
</evidence>
<keyword evidence="4 14" id="KW-1003">Cell membrane</keyword>
<dbReference type="GO" id="GO:0015035">
    <property type="term" value="F:protein-disulfide reductase activity"/>
    <property type="evidence" value="ECO:0007669"/>
    <property type="project" value="UniProtKB-UniRule"/>
</dbReference>
<keyword evidence="5" id="KW-0997">Cell inner membrane</keyword>
<evidence type="ECO:0000256" key="3">
    <source>
        <dbReference type="ARBA" id="ARBA00022448"/>
    </source>
</evidence>
<feature type="topological domain" description="Cytoplasmic" evidence="14">
    <location>
        <begin position="1"/>
        <end position="8"/>
    </location>
</feature>
<feature type="transmembrane region" description="Helical" evidence="15">
    <location>
        <begin position="39"/>
        <end position="59"/>
    </location>
</feature>
<reference evidence="16 17" key="1">
    <citation type="submission" date="2016-03" db="EMBL/GenBank/DDBJ databases">
        <title>Chemosynthetic sulphur-oxidizing symbionts of marine invertebrate animals are capable of nitrogen fixation.</title>
        <authorList>
            <person name="Petersen J.M."/>
            <person name="Kemper A."/>
            <person name="Gruber-Vodicka H."/>
            <person name="Cardini U."/>
            <person name="Geest Mvander."/>
            <person name="Kleiner M."/>
            <person name="Bulgheresi S."/>
            <person name="Fussmann M."/>
            <person name="Herbold C."/>
            <person name="Seah B.K.B."/>
            <person name="Antony C.Paul."/>
            <person name="Liu D."/>
            <person name="Belitz A."/>
            <person name="Weber M."/>
        </authorList>
    </citation>
    <scope>NUCLEOTIDE SEQUENCE [LARGE SCALE GENOMIC DNA]</scope>
    <source>
        <strain evidence="16">G_D</strain>
    </source>
</reference>
<evidence type="ECO:0000256" key="11">
    <source>
        <dbReference type="ARBA" id="ARBA00023157"/>
    </source>
</evidence>
<feature type="transmembrane region" description="Helical" evidence="15">
    <location>
        <begin position="66"/>
        <end position="84"/>
    </location>
</feature>
<comment type="similarity">
    <text evidence="2 14">Belongs to the DsbB family.</text>
</comment>
<evidence type="ECO:0000256" key="12">
    <source>
        <dbReference type="ARBA" id="ARBA00023186"/>
    </source>
</evidence>
<dbReference type="SUPFAM" id="SSF158442">
    <property type="entry name" value="DsbB-like"/>
    <property type="match status" value="1"/>
</dbReference>
<feature type="topological domain" description="Cytoplasmic" evidence="14">
    <location>
        <begin position="160"/>
        <end position="168"/>
    </location>
</feature>
<dbReference type="InterPro" id="IPR022920">
    <property type="entry name" value="Disulphide_bond_form_DsbB"/>
</dbReference>
<evidence type="ECO:0000256" key="2">
    <source>
        <dbReference type="ARBA" id="ARBA00008823"/>
    </source>
</evidence>
<dbReference type="AlphaFoldDB" id="A0A1E2UQC0"/>
<comment type="function">
    <text evidence="14">Required for disulfide bond formation in some periplasmic proteins. Acts by oxidizing the DsbA protein.</text>
</comment>
<comment type="caution">
    <text evidence="14">Lacks conserved residue(s) required for the propagation of feature annotation.</text>
</comment>
<evidence type="ECO:0000256" key="10">
    <source>
        <dbReference type="ARBA" id="ARBA00023136"/>
    </source>
</evidence>
<dbReference type="NCBIfam" id="NF002485">
    <property type="entry name" value="PRK01749.1"/>
    <property type="match status" value="1"/>
</dbReference>
<evidence type="ECO:0000256" key="9">
    <source>
        <dbReference type="ARBA" id="ARBA00023002"/>
    </source>
</evidence>
<evidence type="ECO:0000313" key="16">
    <source>
        <dbReference type="EMBL" id="ODB96909.1"/>
    </source>
</evidence>
<keyword evidence="13 14" id="KW-0676">Redox-active center</keyword>
<dbReference type="RefSeq" id="WP_069004641.1">
    <property type="nucleotide sequence ID" value="NZ_LVJW01000003.1"/>
</dbReference>
<evidence type="ECO:0000256" key="13">
    <source>
        <dbReference type="ARBA" id="ARBA00023284"/>
    </source>
</evidence>
<dbReference type="InterPro" id="IPR003752">
    <property type="entry name" value="DiS_bond_form_DsbB/BdbC"/>
</dbReference>
<keyword evidence="3 14" id="KW-0813">Transport</keyword>
<keyword evidence="8 14" id="KW-1133">Transmembrane helix</keyword>
<evidence type="ECO:0000256" key="14">
    <source>
        <dbReference type="HAMAP-Rule" id="MF_00286"/>
    </source>
</evidence>
<dbReference type="Gene3D" id="1.20.1550.10">
    <property type="entry name" value="DsbB-like"/>
    <property type="match status" value="1"/>
</dbReference>
<keyword evidence="6 14" id="KW-0812">Transmembrane</keyword>
<evidence type="ECO:0000256" key="8">
    <source>
        <dbReference type="ARBA" id="ARBA00022989"/>
    </source>
</evidence>
<dbReference type="STRING" id="1818881.A3196_09130"/>
<evidence type="ECO:0000256" key="4">
    <source>
        <dbReference type="ARBA" id="ARBA00022475"/>
    </source>
</evidence>
<dbReference type="OrthoDB" id="3711263at2"/>
<keyword evidence="11 14" id="KW-1015">Disulfide bond</keyword>
<keyword evidence="10 14" id="KW-0472">Membrane</keyword>
<feature type="transmembrane region" description="Helical" evidence="15">
    <location>
        <begin position="7"/>
        <end position="27"/>
    </location>
</feature>
<dbReference type="PANTHER" id="PTHR36570:SF2">
    <property type="entry name" value="DISULFIDE BOND FORMATION PROTEIN B"/>
    <property type="match status" value="1"/>
</dbReference>